<keyword evidence="9" id="KW-1185">Reference proteome</keyword>
<accession>A0A0D0G1N6</accession>
<evidence type="ECO:0000256" key="3">
    <source>
        <dbReference type="ARBA" id="ARBA00022729"/>
    </source>
</evidence>
<reference evidence="8 9" key="1">
    <citation type="submission" date="2015-01" db="EMBL/GenBank/DDBJ databases">
        <title>Draft genome sequence of Pedobacter sp. NL19 isolated from sludge of an effluent treatment pond in an abandoned uranium mine.</title>
        <authorList>
            <person name="Santos T."/>
            <person name="Caetano T."/>
            <person name="Covas C."/>
            <person name="Cruz A."/>
            <person name="Mendo S."/>
        </authorList>
    </citation>
    <scope>NUCLEOTIDE SEQUENCE [LARGE SCALE GENOMIC DNA]</scope>
    <source>
        <strain evidence="8 9">NL19</strain>
    </source>
</reference>
<dbReference type="EC" id="3.2.1.96" evidence="2"/>
<dbReference type="Proteomes" id="UP000032049">
    <property type="component" value="Unassembled WGS sequence"/>
</dbReference>
<dbReference type="InterPro" id="IPR017853">
    <property type="entry name" value="GH"/>
</dbReference>
<feature type="domain" description="Endo-beta-N-acetylglucosaminidase EndoS/F2-like TIM-barrel" evidence="7">
    <location>
        <begin position="77"/>
        <end position="305"/>
    </location>
</feature>
<comment type="similarity">
    <text evidence="1">Belongs to the glycosyl hydrolase 18 family.</text>
</comment>
<evidence type="ECO:0000256" key="5">
    <source>
        <dbReference type="ARBA" id="ARBA00023295"/>
    </source>
</evidence>
<dbReference type="GO" id="GO:0005975">
    <property type="term" value="P:carbohydrate metabolic process"/>
    <property type="evidence" value="ECO:0007669"/>
    <property type="project" value="InterPro"/>
</dbReference>
<dbReference type="GO" id="GO:0033925">
    <property type="term" value="F:mannosyl-glycoprotein endo-beta-N-acetylglucosaminidase activity"/>
    <property type="evidence" value="ECO:0007669"/>
    <property type="project" value="UniProtKB-EC"/>
</dbReference>
<gene>
    <name evidence="8" type="ORF">TH53_02135</name>
</gene>
<dbReference type="InterPro" id="IPR001579">
    <property type="entry name" value="Glyco_hydro_18_chit_AS"/>
</dbReference>
<dbReference type="EMBL" id="JXRA01000007">
    <property type="protein sequence ID" value="KIO78704.1"/>
    <property type="molecule type" value="Genomic_DNA"/>
</dbReference>
<dbReference type="OrthoDB" id="7183084at2"/>
<dbReference type="STRING" id="1503925.TH53_02135"/>
<sequence length="335" mass="37403">MKKKSFIQLYRGIFVLAISAIAFTSCKKIVDGGGGTSGGTTSDPDYLKKLLAYKKSKHPMMVGYFNQAEMVGTAGYEHASLRNVPDSVDIVDIFATVDDTNKDMLAKKEVIQKDIKILQQKGTKVVVNVWLTRCFTNFKNGTVAYQHNATDYAKWAKQVYDYYQDWGFDGIDVDMEPGIVYNNTQNKGLLDALAKYYGPKSPEGKLFIFDTDGALGIDIFNNTYTNYNQIYFQAYNRSGDRWWGKPADLTKEMNTYGSKIGNDNFFAIVNGEGDSAGWKVNSYFGGTRVQIVEYAQWAIDNKAGGAGAYGLNYDYKNSNYVNVKAAITLMNPPKP</sequence>
<evidence type="ECO:0000313" key="9">
    <source>
        <dbReference type="Proteomes" id="UP000032049"/>
    </source>
</evidence>
<dbReference type="Pfam" id="PF23916">
    <property type="entry name" value="TIM-barrel_EndoS"/>
    <property type="match status" value="1"/>
</dbReference>
<evidence type="ECO:0000256" key="6">
    <source>
        <dbReference type="ARBA" id="ARBA00034414"/>
    </source>
</evidence>
<evidence type="ECO:0000313" key="8">
    <source>
        <dbReference type="EMBL" id="KIO78704.1"/>
    </source>
</evidence>
<evidence type="ECO:0000256" key="2">
    <source>
        <dbReference type="ARBA" id="ARBA00012566"/>
    </source>
</evidence>
<keyword evidence="5" id="KW-0326">Glycosidase</keyword>
<evidence type="ECO:0000256" key="1">
    <source>
        <dbReference type="ARBA" id="ARBA00009336"/>
    </source>
</evidence>
<dbReference type="PROSITE" id="PS51257">
    <property type="entry name" value="PROKAR_LIPOPROTEIN"/>
    <property type="match status" value="1"/>
</dbReference>
<evidence type="ECO:0000259" key="7">
    <source>
        <dbReference type="Pfam" id="PF23916"/>
    </source>
</evidence>
<organism evidence="8 9">
    <name type="scientific">Pedobacter lusitanus</name>
    <dbReference type="NCBI Taxonomy" id="1503925"/>
    <lineage>
        <taxon>Bacteria</taxon>
        <taxon>Pseudomonadati</taxon>
        <taxon>Bacteroidota</taxon>
        <taxon>Sphingobacteriia</taxon>
        <taxon>Sphingobacteriales</taxon>
        <taxon>Sphingobacteriaceae</taxon>
        <taxon>Pedobacter</taxon>
    </lineage>
</organism>
<dbReference type="AlphaFoldDB" id="A0A0D0G1N6"/>
<comment type="caution">
    <text evidence="8">The sequence shown here is derived from an EMBL/GenBank/DDBJ whole genome shotgun (WGS) entry which is preliminary data.</text>
</comment>
<dbReference type="SUPFAM" id="SSF51445">
    <property type="entry name" value="(Trans)glycosidases"/>
    <property type="match status" value="1"/>
</dbReference>
<dbReference type="PROSITE" id="PS01095">
    <property type="entry name" value="GH18_1"/>
    <property type="match status" value="1"/>
</dbReference>
<keyword evidence="3" id="KW-0732">Signal</keyword>
<protein>
    <recommendedName>
        <fullName evidence="2">mannosyl-glycoprotein endo-beta-N-acetylglucosaminidase</fullName>
        <ecNumber evidence="2">3.2.1.96</ecNumber>
    </recommendedName>
</protein>
<dbReference type="InterPro" id="IPR057016">
    <property type="entry name" value="EndoS_F2-like_TIM-barrel"/>
</dbReference>
<dbReference type="Gene3D" id="3.20.20.80">
    <property type="entry name" value="Glycosidases"/>
    <property type="match status" value="1"/>
</dbReference>
<name>A0A0D0G1N6_9SPHI</name>
<keyword evidence="4" id="KW-0378">Hydrolase</keyword>
<proteinExistence type="inferred from homology"/>
<evidence type="ECO:0000256" key="4">
    <source>
        <dbReference type="ARBA" id="ARBA00022801"/>
    </source>
</evidence>
<dbReference type="RefSeq" id="WP_041877940.1">
    <property type="nucleotide sequence ID" value="NZ_CP157278.1"/>
</dbReference>
<comment type="catalytic activity">
    <reaction evidence="6">
        <text>an N(4)-(oligosaccharide-(1-&gt;3)-[oligosaccharide-(1-&gt;6)]-beta-D-Man-(1-&gt;4)-beta-D-GlcNAc-(1-&gt;4)-alpha-D-GlcNAc)-L-asparaginyl-[protein] + H2O = an oligosaccharide-(1-&gt;3)-[oligosaccharide-(1-&gt;6)]-beta-D-Man-(1-&gt;4)-D-GlcNAc + N(4)-(N-acetyl-beta-D-glucosaminyl)-L-asparaginyl-[protein]</text>
        <dbReference type="Rhea" id="RHEA:73067"/>
        <dbReference type="Rhea" id="RHEA-COMP:12603"/>
        <dbReference type="Rhea" id="RHEA-COMP:18176"/>
        <dbReference type="ChEBI" id="CHEBI:15377"/>
        <dbReference type="ChEBI" id="CHEBI:132248"/>
        <dbReference type="ChEBI" id="CHEBI:192714"/>
        <dbReference type="ChEBI" id="CHEBI:192715"/>
        <dbReference type="EC" id="3.2.1.96"/>
    </reaction>
</comment>